<dbReference type="PROSITE" id="PS50975">
    <property type="entry name" value="ATP_GRASP"/>
    <property type="match status" value="1"/>
</dbReference>
<dbReference type="KEGG" id="mri:Mal4_01470"/>
<dbReference type="Pfam" id="PF08443">
    <property type="entry name" value="RimK"/>
    <property type="match status" value="1"/>
</dbReference>
<keyword evidence="1" id="KW-0547">Nucleotide-binding</keyword>
<name>A0A517Z086_9PLAN</name>
<dbReference type="SUPFAM" id="SSF56059">
    <property type="entry name" value="Glutathione synthetase ATP-binding domain-like"/>
    <property type="match status" value="1"/>
</dbReference>
<gene>
    <name evidence="3" type="primary">lysX</name>
    <name evidence="3" type="ORF">Mal4_01470</name>
</gene>
<evidence type="ECO:0000313" key="3">
    <source>
        <dbReference type="EMBL" id="QDU35865.1"/>
    </source>
</evidence>
<dbReference type="Gene3D" id="3.30.1490.20">
    <property type="entry name" value="ATP-grasp fold, A domain"/>
    <property type="match status" value="1"/>
</dbReference>
<dbReference type="PANTHER" id="PTHR21621:SF0">
    <property type="entry name" value="BETA-CITRYLGLUTAMATE SYNTHASE B-RELATED"/>
    <property type="match status" value="1"/>
</dbReference>
<dbReference type="EC" id="6.3.2.-" evidence="3"/>
<dbReference type="InterPro" id="IPR013651">
    <property type="entry name" value="ATP-grasp_RimK-type"/>
</dbReference>
<dbReference type="InterPro" id="IPR011761">
    <property type="entry name" value="ATP-grasp"/>
</dbReference>
<feature type="domain" description="ATP-grasp" evidence="2">
    <location>
        <begin position="287"/>
        <end position="477"/>
    </location>
</feature>
<dbReference type="GO" id="GO:0005737">
    <property type="term" value="C:cytoplasm"/>
    <property type="evidence" value="ECO:0007669"/>
    <property type="project" value="TreeGrafter"/>
</dbReference>
<dbReference type="Gene3D" id="3.30.470.20">
    <property type="entry name" value="ATP-grasp fold, B domain"/>
    <property type="match status" value="1"/>
</dbReference>
<keyword evidence="4" id="KW-1185">Reference proteome</keyword>
<dbReference type="PANTHER" id="PTHR21621">
    <property type="entry name" value="RIBOSOMAL PROTEIN S6 MODIFICATION PROTEIN"/>
    <property type="match status" value="1"/>
</dbReference>
<dbReference type="Proteomes" id="UP000320496">
    <property type="component" value="Chromosome"/>
</dbReference>
<accession>A0A517Z086</accession>
<dbReference type="OrthoDB" id="9800957at2"/>
<proteinExistence type="predicted"/>
<dbReference type="Pfam" id="PF14401">
    <property type="entry name" value="RLAN"/>
    <property type="match status" value="1"/>
</dbReference>
<sequence length="490" mass="55651">MPTLIVATSLKDWPFDIPDVEVVDAWDYLTRPEYSDLRGVKLLNLCRSYRYQSTGYYVSLLAEARGHKPLPSIQTLQDLKSPSMVRVFSSELDELIQRSLAPLHSSEFTLSIYFGRNTARRYEKLSLQLFNLFQAPLLRARFVRDGKWQLRSIRAIPGSEVPDAHRPFVAEAALKHFSGRSVPKPKKVRTRYDLAILWNPEEQENAPSNEAALKKFSRAALDVGIATELVTRDDYGRLGEFDALFIRETTAVNHHTYRFARKAAGDGLVVIDDPQSIARCTNKVFLAELLRRHNVATPNTIVLHRDNVATAAETLGYPFVIKKPDSSFSQGVIKIKSADALQEHVTEFLGESELLVAQEYLPTEFDWRIGILDQRPLYACKYYMAPGHWQIIRQEKHGRGRYGKSETIPVELAPRKAVAVALKAANLIGDGLYGVDVKQSGGNFYIIEVNDNPNIDTGCEDSILRGELYRRIMEVFLDRIERRKAWLPDD</sequence>
<evidence type="ECO:0000313" key="4">
    <source>
        <dbReference type="Proteomes" id="UP000320496"/>
    </source>
</evidence>
<keyword evidence="3" id="KW-0436">Ligase</keyword>
<organism evidence="3 4">
    <name type="scientific">Maioricimonas rarisocia</name>
    <dbReference type="NCBI Taxonomy" id="2528026"/>
    <lineage>
        <taxon>Bacteria</taxon>
        <taxon>Pseudomonadati</taxon>
        <taxon>Planctomycetota</taxon>
        <taxon>Planctomycetia</taxon>
        <taxon>Planctomycetales</taxon>
        <taxon>Planctomycetaceae</taxon>
        <taxon>Maioricimonas</taxon>
    </lineage>
</organism>
<dbReference type="GO" id="GO:0005524">
    <property type="term" value="F:ATP binding"/>
    <property type="evidence" value="ECO:0007669"/>
    <property type="project" value="UniProtKB-UniRule"/>
</dbReference>
<dbReference type="GO" id="GO:0009432">
    <property type="term" value="P:SOS response"/>
    <property type="evidence" value="ECO:0007669"/>
    <property type="project" value="TreeGrafter"/>
</dbReference>
<dbReference type="RefSeq" id="WP_145366560.1">
    <property type="nucleotide sequence ID" value="NZ_CP036275.1"/>
</dbReference>
<dbReference type="AlphaFoldDB" id="A0A517Z086"/>
<dbReference type="GO" id="GO:0046872">
    <property type="term" value="F:metal ion binding"/>
    <property type="evidence" value="ECO:0007669"/>
    <property type="project" value="InterPro"/>
</dbReference>
<reference evidence="3 4" key="1">
    <citation type="submission" date="2019-02" db="EMBL/GenBank/DDBJ databases">
        <title>Deep-cultivation of Planctomycetes and their phenomic and genomic characterization uncovers novel biology.</title>
        <authorList>
            <person name="Wiegand S."/>
            <person name="Jogler M."/>
            <person name="Boedeker C."/>
            <person name="Pinto D."/>
            <person name="Vollmers J."/>
            <person name="Rivas-Marin E."/>
            <person name="Kohn T."/>
            <person name="Peeters S.H."/>
            <person name="Heuer A."/>
            <person name="Rast P."/>
            <person name="Oberbeckmann S."/>
            <person name="Bunk B."/>
            <person name="Jeske O."/>
            <person name="Meyerdierks A."/>
            <person name="Storesund J.E."/>
            <person name="Kallscheuer N."/>
            <person name="Luecker S."/>
            <person name="Lage O.M."/>
            <person name="Pohl T."/>
            <person name="Merkel B.J."/>
            <person name="Hornburger P."/>
            <person name="Mueller R.-W."/>
            <person name="Bruemmer F."/>
            <person name="Labrenz M."/>
            <person name="Spormann A.M."/>
            <person name="Op den Camp H."/>
            <person name="Overmann J."/>
            <person name="Amann R."/>
            <person name="Jetten M.S.M."/>
            <person name="Mascher T."/>
            <person name="Medema M.H."/>
            <person name="Devos D.P."/>
            <person name="Kaster A.-K."/>
            <person name="Ovreas L."/>
            <person name="Rohde M."/>
            <person name="Galperin M.Y."/>
            <person name="Jogler C."/>
        </authorList>
    </citation>
    <scope>NUCLEOTIDE SEQUENCE [LARGE SCALE GENOMIC DNA]</scope>
    <source>
        <strain evidence="3 4">Mal4</strain>
    </source>
</reference>
<dbReference type="InterPro" id="IPR013815">
    <property type="entry name" value="ATP_grasp_subdomain_1"/>
</dbReference>
<dbReference type="InterPro" id="IPR025839">
    <property type="entry name" value="RLAN_dom"/>
</dbReference>
<evidence type="ECO:0000259" key="2">
    <source>
        <dbReference type="PROSITE" id="PS50975"/>
    </source>
</evidence>
<evidence type="ECO:0000256" key="1">
    <source>
        <dbReference type="PROSITE-ProRule" id="PRU00409"/>
    </source>
</evidence>
<protein>
    <submittedName>
        <fullName evidence="3">Alpha-aminoadipate--LysW ligase LysX</fullName>
        <ecNumber evidence="3">6.3.2.-</ecNumber>
    </submittedName>
</protein>
<keyword evidence="1" id="KW-0067">ATP-binding</keyword>
<dbReference type="GO" id="GO:0018169">
    <property type="term" value="F:ribosomal S6-glutamic acid ligase activity"/>
    <property type="evidence" value="ECO:0007669"/>
    <property type="project" value="TreeGrafter"/>
</dbReference>
<dbReference type="EMBL" id="CP036275">
    <property type="protein sequence ID" value="QDU35865.1"/>
    <property type="molecule type" value="Genomic_DNA"/>
</dbReference>